<feature type="non-terminal residue" evidence="1">
    <location>
        <position position="1"/>
    </location>
</feature>
<dbReference type="Gramene" id="OMP12409">
    <property type="protein sequence ID" value="OMP12409"/>
    <property type="gene ID" value="CCACVL1_00004"/>
</dbReference>
<organism evidence="1 2">
    <name type="scientific">Corchorus capsularis</name>
    <name type="common">Jute</name>
    <dbReference type="NCBI Taxonomy" id="210143"/>
    <lineage>
        <taxon>Eukaryota</taxon>
        <taxon>Viridiplantae</taxon>
        <taxon>Streptophyta</taxon>
        <taxon>Embryophyta</taxon>
        <taxon>Tracheophyta</taxon>
        <taxon>Spermatophyta</taxon>
        <taxon>Magnoliopsida</taxon>
        <taxon>eudicotyledons</taxon>
        <taxon>Gunneridae</taxon>
        <taxon>Pentapetalae</taxon>
        <taxon>rosids</taxon>
        <taxon>malvids</taxon>
        <taxon>Malvales</taxon>
        <taxon>Malvaceae</taxon>
        <taxon>Grewioideae</taxon>
        <taxon>Apeibeae</taxon>
        <taxon>Corchorus</taxon>
    </lineage>
</organism>
<name>A0A1R3KZG2_COCAP</name>
<gene>
    <name evidence="1" type="ORF">CCACVL1_00004</name>
</gene>
<feature type="non-terminal residue" evidence="1">
    <location>
        <position position="28"/>
    </location>
</feature>
<sequence length="28" mass="3224">KEFSLKYNVIASAATELTWVHNLMSELK</sequence>
<evidence type="ECO:0000313" key="1">
    <source>
        <dbReference type="EMBL" id="OMP12409.1"/>
    </source>
</evidence>
<comment type="caution">
    <text evidence="1">The sequence shown here is derived from an EMBL/GenBank/DDBJ whole genome shotgun (WGS) entry which is preliminary data.</text>
</comment>
<proteinExistence type="predicted"/>
<dbReference type="Proteomes" id="UP000188268">
    <property type="component" value="Unassembled WGS sequence"/>
</dbReference>
<protein>
    <submittedName>
        <fullName evidence="1">Uncharacterized protein</fullName>
    </submittedName>
</protein>
<accession>A0A1R3KZG2</accession>
<dbReference type="EMBL" id="AWWV01000006">
    <property type="protein sequence ID" value="OMP12409.1"/>
    <property type="molecule type" value="Genomic_DNA"/>
</dbReference>
<reference evidence="1 2" key="1">
    <citation type="submission" date="2013-09" db="EMBL/GenBank/DDBJ databases">
        <title>Corchorus capsularis genome sequencing.</title>
        <authorList>
            <person name="Alam M."/>
            <person name="Haque M.S."/>
            <person name="Islam M.S."/>
            <person name="Emdad E.M."/>
            <person name="Islam M.M."/>
            <person name="Ahmed B."/>
            <person name="Halim A."/>
            <person name="Hossen Q.M.M."/>
            <person name="Hossain M.Z."/>
            <person name="Ahmed R."/>
            <person name="Khan M.M."/>
            <person name="Islam R."/>
            <person name="Rashid M.M."/>
            <person name="Khan S.A."/>
            <person name="Rahman M.S."/>
            <person name="Alam M."/>
        </authorList>
    </citation>
    <scope>NUCLEOTIDE SEQUENCE [LARGE SCALE GENOMIC DNA]</scope>
    <source>
        <strain evidence="2">cv. CVL-1</strain>
        <tissue evidence="1">Whole seedling</tissue>
    </source>
</reference>
<keyword evidence="2" id="KW-1185">Reference proteome</keyword>
<evidence type="ECO:0000313" key="2">
    <source>
        <dbReference type="Proteomes" id="UP000188268"/>
    </source>
</evidence>
<dbReference type="AlphaFoldDB" id="A0A1R3KZG2"/>